<protein>
    <submittedName>
        <fullName evidence="1">Uncharacterized protein</fullName>
    </submittedName>
</protein>
<dbReference type="AlphaFoldDB" id="A0AAW0LJ35"/>
<proteinExistence type="predicted"/>
<comment type="caution">
    <text evidence="1">The sequence shown here is derived from an EMBL/GenBank/DDBJ whole genome shotgun (WGS) entry which is preliminary data.</text>
</comment>
<keyword evidence="2" id="KW-1185">Reference proteome</keyword>
<dbReference type="Proteomes" id="UP000237347">
    <property type="component" value="Unassembled WGS sequence"/>
</dbReference>
<evidence type="ECO:0000313" key="1">
    <source>
        <dbReference type="EMBL" id="KAK7850958.1"/>
    </source>
</evidence>
<reference evidence="1 2" key="1">
    <citation type="journal article" date="2018" name="Sci. Data">
        <title>The draft genome sequence of cork oak.</title>
        <authorList>
            <person name="Ramos A.M."/>
            <person name="Usie A."/>
            <person name="Barbosa P."/>
            <person name="Barros P.M."/>
            <person name="Capote T."/>
            <person name="Chaves I."/>
            <person name="Simoes F."/>
            <person name="Abreu I."/>
            <person name="Carrasquinho I."/>
            <person name="Faro C."/>
            <person name="Guimaraes J.B."/>
            <person name="Mendonca D."/>
            <person name="Nobrega F."/>
            <person name="Rodrigues L."/>
            <person name="Saibo N.J.M."/>
            <person name="Varela M.C."/>
            <person name="Egas C."/>
            <person name="Matos J."/>
            <person name="Miguel C.M."/>
            <person name="Oliveira M.M."/>
            <person name="Ricardo C.P."/>
            <person name="Goncalves S."/>
        </authorList>
    </citation>
    <scope>NUCLEOTIDE SEQUENCE [LARGE SCALE GENOMIC DNA]</scope>
    <source>
        <strain evidence="2">cv. HL8</strain>
    </source>
</reference>
<gene>
    <name evidence="1" type="ORF">CFP56_043303</name>
</gene>
<accession>A0AAW0LJ35</accession>
<name>A0AAW0LJ35_QUESU</name>
<evidence type="ECO:0000313" key="2">
    <source>
        <dbReference type="Proteomes" id="UP000237347"/>
    </source>
</evidence>
<sequence length="130" mass="14719">MKILISFCKHSLPPGPHQIRNLTTGDQQHSIDSIELGLDEATLRNYPKLIYAQAKLQKGNSTASCCQYAWLITKTRMCCACCLIVVISFMSSVLTRGYSNKLRAPCVGTRLLLRRLFQWNDVEKSVRLTK</sequence>
<dbReference type="EMBL" id="PKMF04000093">
    <property type="protein sequence ID" value="KAK7850958.1"/>
    <property type="molecule type" value="Genomic_DNA"/>
</dbReference>
<organism evidence="1 2">
    <name type="scientific">Quercus suber</name>
    <name type="common">Cork oak</name>
    <dbReference type="NCBI Taxonomy" id="58331"/>
    <lineage>
        <taxon>Eukaryota</taxon>
        <taxon>Viridiplantae</taxon>
        <taxon>Streptophyta</taxon>
        <taxon>Embryophyta</taxon>
        <taxon>Tracheophyta</taxon>
        <taxon>Spermatophyta</taxon>
        <taxon>Magnoliopsida</taxon>
        <taxon>eudicotyledons</taxon>
        <taxon>Gunneridae</taxon>
        <taxon>Pentapetalae</taxon>
        <taxon>rosids</taxon>
        <taxon>fabids</taxon>
        <taxon>Fagales</taxon>
        <taxon>Fagaceae</taxon>
        <taxon>Quercus</taxon>
    </lineage>
</organism>